<dbReference type="HOGENOM" id="CLU_1366217_0_0_1"/>
<dbReference type="EMBL" id="JH795871">
    <property type="protein sequence ID" value="EJT99007.1"/>
    <property type="molecule type" value="Genomic_DNA"/>
</dbReference>
<dbReference type="AlphaFoldDB" id="M5G5H5"/>
<protein>
    <submittedName>
        <fullName evidence="2">Uncharacterized protein</fullName>
    </submittedName>
</protein>
<dbReference type="RefSeq" id="XP_040625905.1">
    <property type="nucleotide sequence ID" value="XM_040769040.1"/>
</dbReference>
<accession>M5G5H5</accession>
<reference evidence="2 3" key="1">
    <citation type="journal article" date="2012" name="Science">
        <title>The Paleozoic origin of enzymatic lignin decomposition reconstructed from 31 fungal genomes.</title>
        <authorList>
            <person name="Floudas D."/>
            <person name="Binder M."/>
            <person name="Riley R."/>
            <person name="Barry K."/>
            <person name="Blanchette R.A."/>
            <person name="Henrissat B."/>
            <person name="Martinez A.T."/>
            <person name="Otillar R."/>
            <person name="Spatafora J.W."/>
            <person name="Yadav J.S."/>
            <person name="Aerts A."/>
            <person name="Benoit I."/>
            <person name="Boyd A."/>
            <person name="Carlson A."/>
            <person name="Copeland A."/>
            <person name="Coutinho P.M."/>
            <person name="de Vries R.P."/>
            <person name="Ferreira P."/>
            <person name="Findley K."/>
            <person name="Foster B."/>
            <person name="Gaskell J."/>
            <person name="Glotzer D."/>
            <person name="Gorecki P."/>
            <person name="Heitman J."/>
            <person name="Hesse C."/>
            <person name="Hori C."/>
            <person name="Igarashi K."/>
            <person name="Jurgens J.A."/>
            <person name="Kallen N."/>
            <person name="Kersten P."/>
            <person name="Kohler A."/>
            <person name="Kuees U."/>
            <person name="Kumar T.K.A."/>
            <person name="Kuo A."/>
            <person name="LaButti K."/>
            <person name="Larrondo L.F."/>
            <person name="Lindquist E."/>
            <person name="Ling A."/>
            <person name="Lombard V."/>
            <person name="Lucas S."/>
            <person name="Lundell T."/>
            <person name="Martin R."/>
            <person name="McLaughlin D.J."/>
            <person name="Morgenstern I."/>
            <person name="Morin E."/>
            <person name="Murat C."/>
            <person name="Nagy L.G."/>
            <person name="Nolan M."/>
            <person name="Ohm R.A."/>
            <person name="Patyshakuliyeva A."/>
            <person name="Rokas A."/>
            <person name="Ruiz-Duenas F.J."/>
            <person name="Sabat G."/>
            <person name="Salamov A."/>
            <person name="Samejima M."/>
            <person name="Schmutz J."/>
            <person name="Slot J.C."/>
            <person name="St John F."/>
            <person name="Stenlid J."/>
            <person name="Sun H."/>
            <person name="Sun S."/>
            <person name="Syed K."/>
            <person name="Tsang A."/>
            <person name="Wiebenga A."/>
            <person name="Young D."/>
            <person name="Pisabarro A."/>
            <person name="Eastwood D.C."/>
            <person name="Martin F."/>
            <person name="Cullen D."/>
            <person name="Grigoriev I.V."/>
            <person name="Hibbett D.S."/>
        </authorList>
    </citation>
    <scope>NUCLEOTIDE SEQUENCE [LARGE SCALE GENOMIC DNA]</scope>
    <source>
        <strain evidence="2 3">DJM-731 SS1</strain>
    </source>
</reference>
<evidence type="ECO:0000256" key="1">
    <source>
        <dbReference type="SAM" id="SignalP"/>
    </source>
</evidence>
<dbReference type="GeneID" id="63684102"/>
<evidence type="ECO:0000313" key="3">
    <source>
        <dbReference type="Proteomes" id="UP000030653"/>
    </source>
</evidence>
<gene>
    <name evidence="2" type="ORF">DACRYDRAFT_110334</name>
</gene>
<dbReference type="Proteomes" id="UP000030653">
    <property type="component" value="Unassembled WGS sequence"/>
</dbReference>
<feature type="signal peptide" evidence="1">
    <location>
        <begin position="1"/>
        <end position="25"/>
    </location>
</feature>
<keyword evidence="1" id="KW-0732">Signal</keyword>
<sequence>MHASFLRSLIVGLASTLTVVNVAFAAPLLDLSVDANVDVPCLLGCTTALGVLGKLHSKVSNDLSTIADLSASASVDTAGLLDGYNSLVDDLTEAVNDLVGGTDLILYDTTAYVNAVGAITGNILHDIMAQVSADLSVTGLDYTLDSLNGGLTNLVNNLLSDVGVDIMPLIVETTAGLQTDAQIGPNVDIFASLWALLASV</sequence>
<evidence type="ECO:0000313" key="2">
    <source>
        <dbReference type="EMBL" id="EJT99007.1"/>
    </source>
</evidence>
<name>M5G5H5_DACPD</name>
<organism evidence="2 3">
    <name type="scientific">Dacryopinax primogenitus (strain DJM 731)</name>
    <name type="common">Brown rot fungus</name>
    <dbReference type="NCBI Taxonomy" id="1858805"/>
    <lineage>
        <taxon>Eukaryota</taxon>
        <taxon>Fungi</taxon>
        <taxon>Dikarya</taxon>
        <taxon>Basidiomycota</taxon>
        <taxon>Agaricomycotina</taxon>
        <taxon>Dacrymycetes</taxon>
        <taxon>Dacrymycetales</taxon>
        <taxon>Dacrymycetaceae</taxon>
        <taxon>Dacryopinax</taxon>
    </lineage>
</organism>
<keyword evidence="3" id="KW-1185">Reference proteome</keyword>
<proteinExistence type="predicted"/>
<dbReference type="OrthoDB" id="10478932at2759"/>
<feature type="chain" id="PRO_5004067524" evidence="1">
    <location>
        <begin position="26"/>
        <end position="200"/>
    </location>
</feature>